<dbReference type="Proteomes" id="UP000887580">
    <property type="component" value="Unplaced"/>
</dbReference>
<name>A0AC35FR41_9BILA</name>
<sequence length="133" mass="15308">MCMYLCVVSIIACKRKAKRKEDMKFAAALTALFFSIVFVNASATTDETEIQRVARSFPYSLSMLRAMRPPQETEFNNSPRLLYPALPNSQAEREIADIIESLNGGDTYPRERRSSPIFKRYACRFKFCRIFDA</sequence>
<organism evidence="1 2">
    <name type="scientific">Panagrolaimus sp. PS1159</name>
    <dbReference type="NCBI Taxonomy" id="55785"/>
    <lineage>
        <taxon>Eukaryota</taxon>
        <taxon>Metazoa</taxon>
        <taxon>Ecdysozoa</taxon>
        <taxon>Nematoda</taxon>
        <taxon>Chromadorea</taxon>
        <taxon>Rhabditida</taxon>
        <taxon>Tylenchina</taxon>
        <taxon>Panagrolaimomorpha</taxon>
        <taxon>Panagrolaimoidea</taxon>
        <taxon>Panagrolaimidae</taxon>
        <taxon>Panagrolaimus</taxon>
    </lineage>
</organism>
<evidence type="ECO:0000313" key="1">
    <source>
        <dbReference type="Proteomes" id="UP000887580"/>
    </source>
</evidence>
<proteinExistence type="predicted"/>
<reference evidence="2" key="1">
    <citation type="submission" date="2022-11" db="UniProtKB">
        <authorList>
            <consortium name="WormBaseParasite"/>
        </authorList>
    </citation>
    <scope>IDENTIFICATION</scope>
</reference>
<evidence type="ECO:0000313" key="2">
    <source>
        <dbReference type="WBParaSite" id="PS1159_v2.g19882.t1"/>
    </source>
</evidence>
<dbReference type="WBParaSite" id="PS1159_v2.g19882.t1">
    <property type="protein sequence ID" value="PS1159_v2.g19882.t1"/>
    <property type="gene ID" value="PS1159_v2.g19882"/>
</dbReference>
<protein>
    <submittedName>
        <fullName evidence="2">Uncharacterized protein</fullName>
    </submittedName>
</protein>
<accession>A0AC35FR41</accession>